<feature type="non-terminal residue" evidence="4">
    <location>
        <position position="1"/>
    </location>
</feature>
<feature type="region of interest" description="Disordered" evidence="1">
    <location>
        <begin position="291"/>
        <end position="310"/>
    </location>
</feature>
<feature type="transmembrane region" description="Helical" evidence="2">
    <location>
        <begin position="212"/>
        <end position="234"/>
    </location>
</feature>
<keyword evidence="2" id="KW-1133">Transmembrane helix</keyword>
<proteinExistence type="predicted"/>
<keyword evidence="2" id="KW-0472">Membrane</keyword>
<sequence length="310" mass="35355">DVYKRQSLTREAIGAYEVIVIPIQQKWNHEILTKEIVPDIYRSKQSFIDGLKKTSLKVYNDRKTIYESTLEFSVNNIRSIFPILNGRNELSMLSGLCVPFSSRDDKKIGVMWMLFSRPFARDLSEEDKAIYQVYANQIALAYSSAKQSEELKQKLSKNTFELTANIDLNYKDARNQAIICFVVSLCTSIAGIILLFYGFYHVIEKKDKTSDTLVKSGMAALVGAFLQGVTVLAFNQGKAANERMDRYHKELYNVRKLQILLSATEQLSPETSPQAKQQIIQSTTNSWIESINETKNLEKPKEQKNLGKPN</sequence>
<accession>A0A2T1F863</accession>
<organism evidence="4 5">
    <name type="scientific">Chamaesiphon polymorphus CCALA 037</name>
    <dbReference type="NCBI Taxonomy" id="2107692"/>
    <lineage>
        <taxon>Bacteria</taxon>
        <taxon>Bacillati</taxon>
        <taxon>Cyanobacteriota</taxon>
        <taxon>Cyanophyceae</taxon>
        <taxon>Gomontiellales</taxon>
        <taxon>Chamaesiphonaceae</taxon>
        <taxon>Chamaesiphon</taxon>
    </lineage>
</organism>
<dbReference type="AlphaFoldDB" id="A0A2T1F863"/>
<evidence type="ECO:0000259" key="3">
    <source>
        <dbReference type="Pfam" id="PF20712"/>
    </source>
</evidence>
<dbReference type="RefSeq" id="WP_181244058.1">
    <property type="nucleotide sequence ID" value="NZ_PVWO01000642.1"/>
</dbReference>
<dbReference type="InterPro" id="IPR029016">
    <property type="entry name" value="GAF-like_dom_sf"/>
</dbReference>
<evidence type="ECO:0000313" key="5">
    <source>
        <dbReference type="Proteomes" id="UP000238937"/>
    </source>
</evidence>
<evidence type="ECO:0000256" key="2">
    <source>
        <dbReference type="SAM" id="Phobius"/>
    </source>
</evidence>
<dbReference type="EMBL" id="PVWO01000642">
    <property type="protein sequence ID" value="PSB41183.1"/>
    <property type="molecule type" value="Genomic_DNA"/>
</dbReference>
<keyword evidence="2" id="KW-0812">Transmembrane</keyword>
<name>A0A2T1F863_9CYAN</name>
<feature type="transmembrane region" description="Helical" evidence="2">
    <location>
        <begin position="178"/>
        <end position="200"/>
    </location>
</feature>
<dbReference type="Gene3D" id="3.30.450.40">
    <property type="match status" value="1"/>
</dbReference>
<evidence type="ECO:0000256" key="1">
    <source>
        <dbReference type="SAM" id="MobiDB-lite"/>
    </source>
</evidence>
<dbReference type="InterPro" id="IPR048567">
    <property type="entry name" value="CyanoTRADDas_TM"/>
</dbReference>
<dbReference type="SUPFAM" id="SSF55781">
    <property type="entry name" value="GAF domain-like"/>
    <property type="match status" value="1"/>
</dbReference>
<feature type="domain" description="Cyanobacterial TRADD-N associated 2 transmembrane" evidence="3">
    <location>
        <begin position="173"/>
        <end position="244"/>
    </location>
</feature>
<dbReference type="Pfam" id="PF20712">
    <property type="entry name" value="CyanoTRADDas_TM"/>
    <property type="match status" value="1"/>
</dbReference>
<evidence type="ECO:0000313" key="4">
    <source>
        <dbReference type="EMBL" id="PSB41183.1"/>
    </source>
</evidence>
<protein>
    <recommendedName>
        <fullName evidence="3">Cyanobacterial TRADD-N associated 2 transmembrane domain-containing protein</fullName>
    </recommendedName>
</protein>
<reference evidence="4 5" key="1">
    <citation type="submission" date="2018-03" db="EMBL/GenBank/DDBJ databases">
        <title>The ancient ancestry and fast evolution of plastids.</title>
        <authorList>
            <person name="Moore K.R."/>
            <person name="Magnabosco C."/>
            <person name="Momper L."/>
            <person name="Gold D.A."/>
            <person name="Bosak T."/>
            <person name="Fournier G.P."/>
        </authorList>
    </citation>
    <scope>NUCLEOTIDE SEQUENCE [LARGE SCALE GENOMIC DNA]</scope>
    <source>
        <strain evidence="4 5">CCALA 037</strain>
    </source>
</reference>
<comment type="caution">
    <text evidence="4">The sequence shown here is derived from an EMBL/GenBank/DDBJ whole genome shotgun (WGS) entry which is preliminary data.</text>
</comment>
<dbReference type="Proteomes" id="UP000238937">
    <property type="component" value="Unassembled WGS sequence"/>
</dbReference>
<feature type="compositionally biased region" description="Basic and acidic residues" evidence="1">
    <location>
        <begin position="295"/>
        <end position="310"/>
    </location>
</feature>
<gene>
    <name evidence="4" type="ORF">C7B77_27630</name>
</gene>
<keyword evidence="5" id="KW-1185">Reference proteome</keyword>